<evidence type="ECO:0000313" key="21">
    <source>
        <dbReference type="Proteomes" id="UP000287996"/>
    </source>
</evidence>
<evidence type="ECO:0000256" key="11">
    <source>
        <dbReference type="ARBA" id="ARBA00023136"/>
    </source>
</evidence>
<dbReference type="PANTHER" id="PTHR32552:SF74">
    <property type="entry name" value="HYDROXAMATE SIDEROPHORE RECEPTOR FHUE"/>
    <property type="match status" value="1"/>
</dbReference>
<keyword evidence="12 20" id="KW-0675">Receptor</keyword>
<evidence type="ECO:0000256" key="14">
    <source>
        <dbReference type="PROSITE-ProRule" id="PRU01360"/>
    </source>
</evidence>
<dbReference type="InterPro" id="IPR000531">
    <property type="entry name" value="Beta-barrel_TonB"/>
</dbReference>
<keyword evidence="3 14" id="KW-0813">Transport</keyword>
<keyword evidence="13 14" id="KW-0998">Cell outer membrane</keyword>
<dbReference type="EMBL" id="PIQH01000007">
    <property type="protein sequence ID" value="RUO79975.1"/>
    <property type="molecule type" value="Genomic_DNA"/>
</dbReference>
<protein>
    <submittedName>
        <fullName evidence="20">TonB-dependent siderophore receptor</fullName>
    </submittedName>
</protein>
<keyword evidence="5" id="KW-0410">Iron transport</keyword>
<evidence type="ECO:0000256" key="4">
    <source>
        <dbReference type="ARBA" id="ARBA00022452"/>
    </source>
</evidence>
<sequence>MKTVSRVALAVAVAIHTGTVLAQEKQADDIERIEVAGEKQSGYLTNNQQGASKLDISLKDTPQMVSSISSQKIKDFALDDLNTALETSATINVEQVESDRTYFSSRGFAVNNFQIDGIGLPLANGNSHGRIDTALYEKIEVIHGANGIMTGIGSPSATVNLVRKRPTTETHANFSAQLSSWSGKRLQGDVSGTLTNNVRGRIVAVTDNSDSYLDRYSNDSQVFYGVLDYAPTADTLITIGHSEHRSNTDGPLWGALTLYYGDGTPTNFDRSTNIAADWSEWNVSESRSFIDVVTALNNDWSLRFAYNRERKDEDTVLFYTYLADAQAGLDPETGLGLIGYGSDYTLDEQKDTFDTYLSGNFNAWGLTHQVVVGASYARLDWVDTSLYDYHTGNGFPAMPALPEWDGNTPLPEFTDGEDGSVIDTTQKSVYAQTRLSLTKNAKLLLGGRFNQFVADGIGYGVDQSRDESQFIPYFGLTYALSNSTTVYGSYTETFMAQSERNRDFERLPPLTGKNSEVGIKSELFDGNALLSAAYFQVKQENLAVADGTAQNPSTNVPETVYRAAKEVESKGIEVYLSGEIAPGLNGVVAATAFDISGDETVESYTPEQLFRTSLTYSPSNLPQLKIGATYIWQASIYRNEGLVAEQYDNAGEPIIVRQDAYGRLNLMASYQFTEQLSLSLNANNVTDEKYINSLYWSQGYYGAPRNYSATLSYHF</sequence>
<keyword evidence="8" id="KW-0408">Iron</keyword>
<dbReference type="InterPro" id="IPR010105">
    <property type="entry name" value="TonB_sidphr_rcpt"/>
</dbReference>
<reference evidence="20 21" key="1">
    <citation type="journal article" date="2011" name="Front. Microbiol.">
        <title>Genomic signatures of strain selection and enhancement in Bacillus atrophaeus var. globigii, a historical biowarfare simulant.</title>
        <authorList>
            <person name="Gibbons H.S."/>
            <person name="Broomall S.M."/>
            <person name="McNew L.A."/>
            <person name="Daligault H."/>
            <person name="Chapman C."/>
            <person name="Bruce D."/>
            <person name="Karavis M."/>
            <person name="Krepps M."/>
            <person name="McGregor P.A."/>
            <person name="Hong C."/>
            <person name="Park K.H."/>
            <person name="Akmal A."/>
            <person name="Feldman A."/>
            <person name="Lin J.S."/>
            <person name="Chang W.E."/>
            <person name="Higgs B.W."/>
            <person name="Demirev P."/>
            <person name="Lindquist J."/>
            <person name="Liem A."/>
            <person name="Fochler E."/>
            <person name="Read T.D."/>
            <person name="Tapia R."/>
            <person name="Johnson S."/>
            <person name="Bishop-Lilly K.A."/>
            <person name="Detter C."/>
            <person name="Han C."/>
            <person name="Sozhamannan S."/>
            <person name="Rosenzweig C.N."/>
            <person name="Skowronski E.W."/>
        </authorList>
    </citation>
    <scope>NUCLEOTIDE SEQUENCE [LARGE SCALE GENOMIC DNA]</scope>
    <source>
        <strain evidence="20 21">CC-PW-9</strain>
    </source>
</reference>
<dbReference type="PANTHER" id="PTHR32552">
    <property type="entry name" value="FERRICHROME IRON RECEPTOR-RELATED"/>
    <property type="match status" value="1"/>
</dbReference>
<evidence type="ECO:0000256" key="5">
    <source>
        <dbReference type="ARBA" id="ARBA00022496"/>
    </source>
</evidence>
<dbReference type="OrthoDB" id="8663017at2"/>
<dbReference type="GO" id="GO:0015891">
    <property type="term" value="P:siderophore transport"/>
    <property type="evidence" value="ECO:0007669"/>
    <property type="project" value="InterPro"/>
</dbReference>
<dbReference type="Gene3D" id="2.170.130.10">
    <property type="entry name" value="TonB-dependent receptor, plug domain"/>
    <property type="match status" value="1"/>
</dbReference>
<organism evidence="20 21">
    <name type="scientific">Idiomarina tyrosinivorans</name>
    <dbReference type="NCBI Taxonomy" id="1445662"/>
    <lineage>
        <taxon>Bacteria</taxon>
        <taxon>Pseudomonadati</taxon>
        <taxon>Pseudomonadota</taxon>
        <taxon>Gammaproteobacteria</taxon>
        <taxon>Alteromonadales</taxon>
        <taxon>Idiomarinaceae</taxon>
        <taxon>Idiomarina</taxon>
    </lineage>
</organism>
<evidence type="ECO:0000256" key="16">
    <source>
        <dbReference type="RuleBase" id="RU003357"/>
    </source>
</evidence>
<evidence type="ECO:0000259" key="19">
    <source>
        <dbReference type="Pfam" id="PF07715"/>
    </source>
</evidence>
<evidence type="ECO:0000256" key="2">
    <source>
        <dbReference type="ARBA" id="ARBA00009810"/>
    </source>
</evidence>
<evidence type="ECO:0000256" key="8">
    <source>
        <dbReference type="ARBA" id="ARBA00023004"/>
    </source>
</evidence>
<keyword evidence="7 17" id="KW-0732">Signal</keyword>
<dbReference type="AlphaFoldDB" id="A0A432ZPW1"/>
<comment type="caution">
    <text evidence="20">The sequence shown here is derived from an EMBL/GenBank/DDBJ whole genome shotgun (WGS) entry which is preliminary data.</text>
</comment>
<dbReference type="PROSITE" id="PS01156">
    <property type="entry name" value="TONB_DEPENDENT_REC_2"/>
    <property type="match status" value="1"/>
</dbReference>
<keyword evidence="21" id="KW-1185">Reference proteome</keyword>
<dbReference type="GO" id="GO:0009279">
    <property type="term" value="C:cell outer membrane"/>
    <property type="evidence" value="ECO:0007669"/>
    <property type="project" value="UniProtKB-SubCell"/>
</dbReference>
<dbReference type="GO" id="GO:0038023">
    <property type="term" value="F:signaling receptor activity"/>
    <property type="evidence" value="ECO:0007669"/>
    <property type="project" value="InterPro"/>
</dbReference>
<keyword evidence="4 14" id="KW-1134">Transmembrane beta strand</keyword>
<dbReference type="Pfam" id="PF00593">
    <property type="entry name" value="TonB_dep_Rec_b-barrel"/>
    <property type="match status" value="1"/>
</dbReference>
<dbReference type="NCBIfam" id="TIGR01783">
    <property type="entry name" value="TonB-siderophor"/>
    <property type="match status" value="1"/>
</dbReference>
<feature type="domain" description="TonB-dependent receptor plug" evidence="19">
    <location>
        <begin position="58"/>
        <end position="157"/>
    </location>
</feature>
<dbReference type="InterPro" id="IPR037066">
    <property type="entry name" value="Plug_dom_sf"/>
</dbReference>
<name>A0A432ZPW1_9GAMM</name>
<feature type="short sequence motif" description="TonB C-terminal box" evidence="15">
    <location>
        <begin position="698"/>
        <end position="715"/>
    </location>
</feature>
<dbReference type="Gene3D" id="2.40.170.20">
    <property type="entry name" value="TonB-dependent receptor, beta-barrel domain"/>
    <property type="match status" value="1"/>
</dbReference>
<dbReference type="SUPFAM" id="SSF56935">
    <property type="entry name" value="Porins"/>
    <property type="match status" value="1"/>
</dbReference>
<accession>A0A432ZPW1</accession>
<dbReference type="Pfam" id="PF07715">
    <property type="entry name" value="Plug"/>
    <property type="match status" value="1"/>
</dbReference>
<dbReference type="Proteomes" id="UP000287996">
    <property type="component" value="Unassembled WGS sequence"/>
</dbReference>
<dbReference type="InterPro" id="IPR039426">
    <property type="entry name" value="TonB-dep_rcpt-like"/>
</dbReference>
<dbReference type="RefSeq" id="WP_126842151.1">
    <property type="nucleotide sequence ID" value="NZ_PIQH01000007.1"/>
</dbReference>
<evidence type="ECO:0000256" key="10">
    <source>
        <dbReference type="ARBA" id="ARBA00023077"/>
    </source>
</evidence>
<dbReference type="InterPro" id="IPR036942">
    <property type="entry name" value="Beta-barrel_TonB_sf"/>
</dbReference>
<keyword evidence="11 14" id="KW-0472">Membrane</keyword>
<evidence type="ECO:0000256" key="15">
    <source>
        <dbReference type="PROSITE-ProRule" id="PRU10144"/>
    </source>
</evidence>
<feature type="signal peptide" evidence="17">
    <location>
        <begin position="1"/>
        <end position="22"/>
    </location>
</feature>
<feature type="chain" id="PRO_5019426174" evidence="17">
    <location>
        <begin position="23"/>
        <end position="715"/>
    </location>
</feature>
<evidence type="ECO:0000256" key="3">
    <source>
        <dbReference type="ARBA" id="ARBA00022448"/>
    </source>
</evidence>
<evidence type="ECO:0000256" key="7">
    <source>
        <dbReference type="ARBA" id="ARBA00022729"/>
    </source>
</evidence>
<dbReference type="InterPro" id="IPR010917">
    <property type="entry name" value="TonB_rcpt_CS"/>
</dbReference>
<proteinExistence type="inferred from homology"/>
<dbReference type="InterPro" id="IPR012910">
    <property type="entry name" value="Plug_dom"/>
</dbReference>
<comment type="subcellular location">
    <subcellularLocation>
        <location evidence="1 14">Cell outer membrane</location>
        <topology evidence="1 14">Multi-pass membrane protein</topology>
    </subcellularLocation>
</comment>
<dbReference type="GO" id="GO:0015344">
    <property type="term" value="F:siderophore uptake transmembrane transporter activity"/>
    <property type="evidence" value="ECO:0007669"/>
    <property type="project" value="TreeGrafter"/>
</dbReference>
<evidence type="ECO:0000256" key="12">
    <source>
        <dbReference type="ARBA" id="ARBA00023170"/>
    </source>
</evidence>
<dbReference type="PROSITE" id="PS52016">
    <property type="entry name" value="TONB_DEPENDENT_REC_3"/>
    <property type="match status" value="1"/>
</dbReference>
<evidence type="ECO:0000256" key="17">
    <source>
        <dbReference type="SAM" id="SignalP"/>
    </source>
</evidence>
<keyword evidence="10 16" id="KW-0798">TonB box</keyword>
<evidence type="ECO:0000256" key="9">
    <source>
        <dbReference type="ARBA" id="ARBA00023065"/>
    </source>
</evidence>
<keyword evidence="9" id="KW-0406">Ion transport</keyword>
<gene>
    <name evidence="20" type="ORF">CWI84_08420</name>
</gene>
<evidence type="ECO:0000313" key="20">
    <source>
        <dbReference type="EMBL" id="RUO79975.1"/>
    </source>
</evidence>
<keyword evidence="6 14" id="KW-0812">Transmembrane</keyword>
<evidence type="ECO:0000259" key="18">
    <source>
        <dbReference type="Pfam" id="PF00593"/>
    </source>
</evidence>
<dbReference type="CDD" id="cd01347">
    <property type="entry name" value="ligand_gated_channel"/>
    <property type="match status" value="1"/>
</dbReference>
<evidence type="ECO:0000256" key="13">
    <source>
        <dbReference type="ARBA" id="ARBA00023237"/>
    </source>
</evidence>
<evidence type="ECO:0000256" key="1">
    <source>
        <dbReference type="ARBA" id="ARBA00004571"/>
    </source>
</evidence>
<evidence type="ECO:0000256" key="6">
    <source>
        <dbReference type="ARBA" id="ARBA00022692"/>
    </source>
</evidence>
<comment type="similarity">
    <text evidence="2 14 16">Belongs to the TonB-dependent receptor family.</text>
</comment>
<feature type="domain" description="TonB-dependent receptor-like beta-barrel" evidence="18">
    <location>
        <begin position="238"/>
        <end position="685"/>
    </location>
</feature>